<accession>A0ABQ4CNU3</accession>
<dbReference type="InterPro" id="IPR036388">
    <property type="entry name" value="WH-like_DNA-bd_sf"/>
</dbReference>
<dbReference type="InterPro" id="IPR036390">
    <property type="entry name" value="WH_DNA-bd_sf"/>
</dbReference>
<dbReference type="EMBL" id="BONE01000012">
    <property type="protein sequence ID" value="GIF72517.1"/>
    <property type="molecule type" value="Genomic_DNA"/>
</dbReference>
<proteinExistence type="predicted"/>
<reference evidence="2 3" key="1">
    <citation type="submission" date="2021-01" db="EMBL/GenBank/DDBJ databases">
        <title>Whole genome shotgun sequence of Asanoa siamensis NBRC 107932.</title>
        <authorList>
            <person name="Komaki H."/>
            <person name="Tamura T."/>
        </authorList>
    </citation>
    <scope>NUCLEOTIDE SEQUENCE [LARGE SCALE GENOMIC DNA]</scope>
    <source>
        <strain evidence="2 3">NBRC 107932</strain>
    </source>
</reference>
<dbReference type="InterPro" id="IPR001845">
    <property type="entry name" value="HTH_ArsR_DNA-bd_dom"/>
</dbReference>
<dbReference type="SMART" id="SM00418">
    <property type="entry name" value="HTH_ARSR"/>
    <property type="match status" value="1"/>
</dbReference>
<dbReference type="SUPFAM" id="SSF46785">
    <property type="entry name" value="Winged helix' DNA-binding domain"/>
    <property type="match status" value="1"/>
</dbReference>
<dbReference type="RefSeq" id="WP_203712048.1">
    <property type="nucleotide sequence ID" value="NZ_BONE01000012.1"/>
</dbReference>
<evidence type="ECO:0000259" key="1">
    <source>
        <dbReference type="PROSITE" id="PS50987"/>
    </source>
</evidence>
<dbReference type="Gene3D" id="1.10.10.10">
    <property type="entry name" value="Winged helix-like DNA-binding domain superfamily/Winged helix DNA-binding domain"/>
    <property type="match status" value="1"/>
</dbReference>
<protein>
    <submittedName>
        <fullName evidence="2">Transcriptional regulator</fullName>
    </submittedName>
</protein>
<keyword evidence="3" id="KW-1185">Reference proteome</keyword>
<gene>
    <name evidence="2" type="ORF">Asi02nite_20350</name>
</gene>
<dbReference type="Proteomes" id="UP000604117">
    <property type="component" value="Unassembled WGS sequence"/>
</dbReference>
<dbReference type="PROSITE" id="PS50987">
    <property type="entry name" value="HTH_ARSR_2"/>
    <property type="match status" value="1"/>
</dbReference>
<dbReference type="Pfam" id="PF12840">
    <property type="entry name" value="HTH_20"/>
    <property type="match status" value="1"/>
</dbReference>
<organism evidence="2 3">
    <name type="scientific">Asanoa siamensis</name>
    <dbReference type="NCBI Taxonomy" id="926357"/>
    <lineage>
        <taxon>Bacteria</taxon>
        <taxon>Bacillati</taxon>
        <taxon>Actinomycetota</taxon>
        <taxon>Actinomycetes</taxon>
        <taxon>Micromonosporales</taxon>
        <taxon>Micromonosporaceae</taxon>
        <taxon>Asanoa</taxon>
    </lineage>
</organism>
<evidence type="ECO:0000313" key="2">
    <source>
        <dbReference type="EMBL" id="GIF72517.1"/>
    </source>
</evidence>
<name>A0ABQ4CNU3_9ACTN</name>
<sequence>MTLLPQPTREQLDLSRVLEALSNPIRQRVVRQLSESTDFTLTCGELLPDLPKSTATHHWRMLRDSGVVGVARNGREFRANLRRADLDARFPGLLDAVLAAI</sequence>
<comment type="caution">
    <text evidence="2">The sequence shown here is derived from an EMBL/GenBank/DDBJ whole genome shotgun (WGS) entry which is preliminary data.</text>
</comment>
<feature type="domain" description="HTH arsR-type" evidence="1">
    <location>
        <begin position="6"/>
        <end position="101"/>
    </location>
</feature>
<evidence type="ECO:0000313" key="3">
    <source>
        <dbReference type="Proteomes" id="UP000604117"/>
    </source>
</evidence>